<proteinExistence type="predicted"/>
<feature type="signal peptide" evidence="1">
    <location>
        <begin position="1"/>
        <end position="23"/>
    </location>
</feature>
<name>B9FLZ0_ORYSJ</name>
<dbReference type="EMBL" id="CM000142">
    <property type="protein sequence ID" value="EEE61997.1"/>
    <property type="molecule type" value="Genomic_DNA"/>
</dbReference>
<sequence>MKYLVMVGVAAVIWALWRTRNRACFEHVLPYDPIETVFLACNWTENWVVLQKLEANRRRLVLGARLIKQVASEVFSSRHSWRPGARRLKM</sequence>
<accession>B9FLZ0</accession>
<protein>
    <recommendedName>
        <fullName evidence="3">Secreted protein</fullName>
    </recommendedName>
</protein>
<organism evidence="2">
    <name type="scientific">Oryza sativa subsp. japonica</name>
    <name type="common">Rice</name>
    <dbReference type="NCBI Taxonomy" id="39947"/>
    <lineage>
        <taxon>Eukaryota</taxon>
        <taxon>Viridiplantae</taxon>
        <taxon>Streptophyta</taxon>
        <taxon>Embryophyta</taxon>
        <taxon>Tracheophyta</taxon>
        <taxon>Spermatophyta</taxon>
        <taxon>Magnoliopsida</taxon>
        <taxon>Liliopsida</taxon>
        <taxon>Poales</taxon>
        <taxon>Poaceae</taxon>
        <taxon>BOP clade</taxon>
        <taxon>Oryzoideae</taxon>
        <taxon>Oryzeae</taxon>
        <taxon>Oryzinae</taxon>
        <taxon>Oryza</taxon>
        <taxon>Oryza sativa</taxon>
    </lineage>
</organism>
<reference evidence="2" key="2">
    <citation type="submission" date="2008-12" db="EMBL/GenBank/DDBJ databases">
        <title>Improved gene annotation of the rice (Oryza sativa) genomes.</title>
        <authorList>
            <person name="Wang J."/>
            <person name="Li R."/>
            <person name="Fan W."/>
            <person name="Huang Q."/>
            <person name="Zhang J."/>
            <person name="Zhou Y."/>
            <person name="Hu Y."/>
            <person name="Zi S."/>
            <person name="Li J."/>
            <person name="Ni P."/>
            <person name="Zheng H."/>
            <person name="Zhang Y."/>
            <person name="Zhao M."/>
            <person name="Hao Q."/>
            <person name="McDermott J."/>
            <person name="Samudrala R."/>
            <person name="Kristiansen K."/>
            <person name="Wong G.K.-S."/>
        </authorList>
    </citation>
    <scope>NUCLEOTIDE SEQUENCE</scope>
</reference>
<reference evidence="2" key="1">
    <citation type="journal article" date="2005" name="PLoS Biol.">
        <title>The genomes of Oryza sativa: a history of duplications.</title>
        <authorList>
            <person name="Yu J."/>
            <person name="Wang J."/>
            <person name="Lin W."/>
            <person name="Li S."/>
            <person name="Li H."/>
            <person name="Zhou J."/>
            <person name="Ni P."/>
            <person name="Dong W."/>
            <person name="Hu S."/>
            <person name="Zeng C."/>
            <person name="Zhang J."/>
            <person name="Zhang Y."/>
            <person name="Li R."/>
            <person name="Xu Z."/>
            <person name="Li S."/>
            <person name="Li X."/>
            <person name="Zheng H."/>
            <person name="Cong L."/>
            <person name="Lin L."/>
            <person name="Yin J."/>
            <person name="Geng J."/>
            <person name="Li G."/>
            <person name="Shi J."/>
            <person name="Liu J."/>
            <person name="Lv H."/>
            <person name="Li J."/>
            <person name="Wang J."/>
            <person name="Deng Y."/>
            <person name="Ran L."/>
            <person name="Shi X."/>
            <person name="Wang X."/>
            <person name="Wu Q."/>
            <person name="Li C."/>
            <person name="Ren X."/>
            <person name="Wang J."/>
            <person name="Wang X."/>
            <person name="Li D."/>
            <person name="Liu D."/>
            <person name="Zhang X."/>
            <person name="Ji Z."/>
            <person name="Zhao W."/>
            <person name="Sun Y."/>
            <person name="Zhang Z."/>
            <person name="Bao J."/>
            <person name="Han Y."/>
            <person name="Dong L."/>
            <person name="Ji J."/>
            <person name="Chen P."/>
            <person name="Wu S."/>
            <person name="Liu J."/>
            <person name="Xiao Y."/>
            <person name="Bu D."/>
            <person name="Tan J."/>
            <person name="Yang L."/>
            <person name="Ye C."/>
            <person name="Zhang J."/>
            <person name="Xu J."/>
            <person name="Zhou Y."/>
            <person name="Yu Y."/>
            <person name="Zhang B."/>
            <person name="Zhuang S."/>
            <person name="Wei H."/>
            <person name="Liu B."/>
            <person name="Lei M."/>
            <person name="Yu H."/>
            <person name="Li Y."/>
            <person name="Xu H."/>
            <person name="Wei S."/>
            <person name="He X."/>
            <person name="Fang L."/>
            <person name="Zhang Z."/>
            <person name="Zhang Y."/>
            <person name="Huang X."/>
            <person name="Su Z."/>
            <person name="Tong W."/>
            <person name="Li J."/>
            <person name="Tong Z."/>
            <person name="Li S."/>
            <person name="Ye J."/>
            <person name="Wang L."/>
            <person name="Fang L."/>
            <person name="Lei T."/>
            <person name="Chen C."/>
            <person name="Chen H."/>
            <person name="Xu Z."/>
            <person name="Li H."/>
            <person name="Huang H."/>
            <person name="Zhang F."/>
            <person name="Xu H."/>
            <person name="Li N."/>
            <person name="Zhao C."/>
            <person name="Li S."/>
            <person name="Dong L."/>
            <person name="Huang Y."/>
            <person name="Li L."/>
            <person name="Xi Y."/>
            <person name="Qi Q."/>
            <person name="Li W."/>
            <person name="Zhang B."/>
            <person name="Hu W."/>
            <person name="Zhang Y."/>
            <person name="Tian X."/>
            <person name="Jiao Y."/>
            <person name="Liang X."/>
            <person name="Jin J."/>
            <person name="Gao L."/>
            <person name="Zheng W."/>
            <person name="Hao B."/>
            <person name="Liu S."/>
            <person name="Wang W."/>
            <person name="Yuan L."/>
            <person name="Cao M."/>
            <person name="McDermott J."/>
            <person name="Samudrala R."/>
            <person name="Wang J."/>
            <person name="Wong G.K."/>
            <person name="Yang H."/>
        </authorList>
    </citation>
    <scope>NUCLEOTIDE SEQUENCE [LARGE SCALE GENOMIC DNA]</scope>
</reference>
<gene>
    <name evidence="2" type="ORF">OsJ_16778</name>
</gene>
<evidence type="ECO:0008006" key="3">
    <source>
        <dbReference type="Google" id="ProtNLM"/>
    </source>
</evidence>
<evidence type="ECO:0000313" key="2">
    <source>
        <dbReference type="EMBL" id="EEE61997.1"/>
    </source>
</evidence>
<feature type="chain" id="PRO_5002884206" description="Secreted protein" evidence="1">
    <location>
        <begin position="24"/>
        <end position="90"/>
    </location>
</feature>
<dbReference type="AlphaFoldDB" id="B9FLZ0"/>
<dbReference type="Proteomes" id="UP000007752">
    <property type="component" value="Chromosome 5"/>
</dbReference>
<keyword evidence="1" id="KW-0732">Signal</keyword>
<evidence type="ECO:0000256" key="1">
    <source>
        <dbReference type="SAM" id="SignalP"/>
    </source>
</evidence>